<dbReference type="PANTHER" id="PTHR35936:SF19">
    <property type="entry name" value="AMINO-ACID-BINDING PROTEIN YXEM-RELATED"/>
    <property type="match status" value="1"/>
</dbReference>
<feature type="chain" id="PRO_5042873426" evidence="2">
    <location>
        <begin position="19"/>
        <end position="284"/>
    </location>
</feature>
<gene>
    <name evidence="4" type="ORF">KK083_20535</name>
</gene>
<dbReference type="AlphaFoldDB" id="A0AAP2DN13"/>
<dbReference type="Proteomes" id="UP001319200">
    <property type="component" value="Unassembled WGS sequence"/>
</dbReference>
<reference evidence="4 5" key="1">
    <citation type="submission" date="2021-05" db="EMBL/GenBank/DDBJ databases">
        <title>A Polyphasic approach of four new species of the genus Ohtaekwangia: Ohtaekwangia histidinii sp. nov., Ohtaekwangia cretensis sp. nov., Ohtaekwangia indiensis sp. nov., Ohtaekwangia reichenbachii sp. nov. from diverse environment.</title>
        <authorList>
            <person name="Octaviana S."/>
        </authorList>
    </citation>
    <scope>NUCLEOTIDE SEQUENCE [LARGE SCALE GENOMIC DNA]</scope>
    <source>
        <strain evidence="4 5">PWU4</strain>
    </source>
</reference>
<comment type="caution">
    <text evidence="4">The sequence shown here is derived from an EMBL/GenBank/DDBJ whole genome shotgun (WGS) entry which is preliminary data.</text>
</comment>
<evidence type="ECO:0000256" key="1">
    <source>
        <dbReference type="ARBA" id="ARBA00022729"/>
    </source>
</evidence>
<dbReference type="SUPFAM" id="SSF53850">
    <property type="entry name" value="Periplasmic binding protein-like II"/>
    <property type="match status" value="1"/>
</dbReference>
<keyword evidence="5" id="KW-1185">Reference proteome</keyword>
<name>A0AAP2DN13_9BACT</name>
<proteinExistence type="predicted"/>
<evidence type="ECO:0000313" key="5">
    <source>
        <dbReference type="Proteomes" id="UP001319200"/>
    </source>
</evidence>
<dbReference type="Gene3D" id="3.40.190.10">
    <property type="entry name" value="Periplasmic binding protein-like II"/>
    <property type="match status" value="2"/>
</dbReference>
<dbReference type="Pfam" id="PF00497">
    <property type="entry name" value="SBP_bac_3"/>
    <property type="match status" value="1"/>
</dbReference>
<protein>
    <submittedName>
        <fullName evidence="4">Transporter substrate-binding domain-containing protein</fullName>
    </submittedName>
</protein>
<dbReference type="EMBL" id="JAHESF010000023">
    <property type="protein sequence ID" value="MBT1699296.1"/>
    <property type="molecule type" value="Genomic_DNA"/>
</dbReference>
<dbReference type="RefSeq" id="WP_254167122.1">
    <property type="nucleotide sequence ID" value="NZ_JAHESF010000023.1"/>
</dbReference>
<dbReference type="InterPro" id="IPR001638">
    <property type="entry name" value="Solute-binding_3/MltF_N"/>
</dbReference>
<feature type="domain" description="Solute-binding protein family 3/N-terminal" evidence="3">
    <location>
        <begin position="44"/>
        <end position="177"/>
    </location>
</feature>
<sequence length="284" mass="31161">MRKYLIFLLTVATLSVSAQTYTGDTWASVKAGKSGSISLAYVETPSFVYKDKSGNLTGICVDIMDHFVDWVNTTKGVKLTTKFAGDGSSFRGMYDKTRASSGGVFGLGNITITDERKREVKFSSPIITNFAILITQPGVPTLAKLEDISKTFANLTAYAAKGTTNERRILELKQKYFADMKVVSTTTSQETLEKVFNDPNGFAYLDLAFYIEAVQLKKNVKRHPVGDKAAEQFGIIMPAASDWAPVMDEFFKANGGYTNSKEYKAMLVKHLGESGVKLLQASAK</sequence>
<accession>A0AAP2DN13</accession>
<evidence type="ECO:0000259" key="3">
    <source>
        <dbReference type="Pfam" id="PF00497"/>
    </source>
</evidence>
<organism evidence="4 5">
    <name type="scientific">Chryseosolibacter histidini</name>
    <dbReference type="NCBI Taxonomy" id="2782349"/>
    <lineage>
        <taxon>Bacteria</taxon>
        <taxon>Pseudomonadati</taxon>
        <taxon>Bacteroidota</taxon>
        <taxon>Cytophagia</taxon>
        <taxon>Cytophagales</taxon>
        <taxon>Chryseotaleaceae</taxon>
        <taxon>Chryseosolibacter</taxon>
    </lineage>
</organism>
<evidence type="ECO:0000313" key="4">
    <source>
        <dbReference type="EMBL" id="MBT1699296.1"/>
    </source>
</evidence>
<dbReference type="PANTHER" id="PTHR35936">
    <property type="entry name" value="MEMBRANE-BOUND LYTIC MUREIN TRANSGLYCOSYLASE F"/>
    <property type="match status" value="1"/>
</dbReference>
<keyword evidence="1 2" id="KW-0732">Signal</keyword>
<evidence type="ECO:0000256" key="2">
    <source>
        <dbReference type="SAM" id="SignalP"/>
    </source>
</evidence>
<feature type="signal peptide" evidence="2">
    <location>
        <begin position="1"/>
        <end position="18"/>
    </location>
</feature>